<feature type="region of interest" description="Disordered" evidence="1">
    <location>
        <begin position="34"/>
        <end position="54"/>
    </location>
</feature>
<keyword evidence="2" id="KW-0812">Transmembrane</keyword>
<evidence type="ECO:0000256" key="1">
    <source>
        <dbReference type="SAM" id="MobiDB-lite"/>
    </source>
</evidence>
<name>A0AAD9XA44_9ROSI</name>
<dbReference type="EMBL" id="JANJYI010000003">
    <property type="protein sequence ID" value="KAK2655699.1"/>
    <property type="molecule type" value="Genomic_DNA"/>
</dbReference>
<keyword evidence="4" id="KW-1185">Reference proteome</keyword>
<organism evidence="3 4">
    <name type="scientific">Dipteronia dyeriana</name>
    <dbReference type="NCBI Taxonomy" id="168575"/>
    <lineage>
        <taxon>Eukaryota</taxon>
        <taxon>Viridiplantae</taxon>
        <taxon>Streptophyta</taxon>
        <taxon>Embryophyta</taxon>
        <taxon>Tracheophyta</taxon>
        <taxon>Spermatophyta</taxon>
        <taxon>Magnoliopsida</taxon>
        <taxon>eudicotyledons</taxon>
        <taxon>Gunneridae</taxon>
        <taxon>Pentapetalae</taxon>
        <taxon>rosids</taxon>
        <taxon>malvids</taxon>
        <taxon>Sapindales</taxon>
        <taxon>Sapindaceae</taxon>
        <taxon>Hippocastanoideae</taxon>
        <taxon>Acereae</taxon>
        <taxon>Dipteronia</taxon>
    </lineage>
</organism>
<keyword evidence="2" id="KW-0472">Membrane</keyword>
<dbReference type="Proteomes" id="UP001280121">
    <property type="component" value="Unassembled WGS sequence"/>
</dbReference>
<keyword evidence="2" id="KW-1133">Transmembrane helix</keyword>
<proteinExistence type="predicted"/>
<reference evidence="3" key="1">
    <citation type="journal article" date="2023" name="Plant J.">
        <title>Genome sequences and population genomics provide insights into the demographic history, inbreeding, and mutation load of two 'living fossil' tree species of Dipteronia.</title>
        <authorList>
            <person name="Feng Y."/>
            <person name="Comes H.P."/>
            <person name="Chen J."/>
            <person name="Zhu S."/>
            <person name="Lu R."/>
            <person name="Zhang X."/>
            <person name="Li P."/>
            <person name="Qiu J."/>
            <person name="Olsen K.M."/>
            <person name="Qiu Y."/>
        </authorList>
    </citation>
    <scope>NUCLEOTIDE SEQUENCE</scope>
    <source>
        <strain evidence="3">KIB01</strain>
    </source>
</reference>
<accession>A0AAD9XA44</accession>
<comment type="caution">
    <text evidence="3">The sequence shown here is derived from an EMBL/GenBank/DDBJ whole genome shotgun (WGS) entry which is preliminary data.</text>
</comment>
<gene>
    <name evidence="3" type="ORF">Ddye_008751</name>
</gene>
<feature type="transmembrane region" description="Helical" evidence="2">
    <location>
        <begin position="81"/>
        <end position="101"/>
    </location>
</feature>
<evidence type="ECO:0000256" key="2">
    <source>
        <dbReference type="SAM" id="Phobius"/>
    </source>
</evidence>
<evidence type="ECO:0000313" key="4">
    <source>
        <dbReference type="Proteomes" id="UP001280121"/>
    </source>
</evidence>
<evidence type="ECO:0000313" key="3">
    <source>
        <dbReference type="EMBL" id="KAK2655699.1"/>
    </source>
</evidence>
<sequence>MSMSMEALAMAGVDYVEWGLHVEEWEREDSELPPPHLLAEEEEEEQQQHHHRESCDIGGVTLDCNPRISKRRSWIRVIERMWNWLICMKKIIAAVITRVVLIMRKRLIKPFVAAPLLITNCILEISLFLFLRVLVLMIIY</sequence>
<protein>
    <submittedName>
        <fullName evidence="3">Uncharacterized protein</fullName>
    </submittedName>
</protein>
<feature type="transmembrane region" description="Helical" evidence="2">
    <location>
        <begin position="113"/>
        <end position="139"/>
    </location>
</feature>
<dbReference type="AlphaFoldDB" id="A0AAD9XA44"/>